<feature type="transmembrane region" description="Helical" evidence="9">
    <location>
        <begin position="190"/>
        <end position="211"/>
    </location>
</feature>
<feature type="transmembrane region" description="Helical" evidence="9">
    <location>
        <begin position="127"/>
        <end position="148"/>
    </location>
</feature>
<feature type="transmembrane region" description="Helical" evidence="9">
    <location>
        <begin position="270"/>
        <end position="293"/>
    </location>
</feature>
<comment type="similarity">
    <text evidence="2 7">Belongs to the major facilitator superfamily. Sugar transporter (TC 2.A.1.1) family.</text>
</comment>
<feature type="transmembrane region" description="Helical" evidence="9">
    <location>
        <begin position="160"/>
        <end position="178"/>
    </location>
</feature>
<feature type="transmembrane region" description="Helical" evidence="9">
    <location>
        <begin position="102"/>
        <end position="121"/>
    </location>
</feature>
<gene>
    <name evidence="11" type="ORF">AA15669_1842</name>
</gene>
<dbReference type="PANTHER" id="PTHR48020">
    <property type="entry name" value="PROTON MYO-INOSITOL COTRANSPORTER"/>
    <property type="match status" value="1"/>
</dbReference>
<evidence type="ECO:0000256" key="9">
    <source>
        <dbReference type="SAM" id="Phobius"/>
    </source>
</evidence>
<dbReference type="InterPro" id="IPR050814">
    <property type="entry name" value="Myo-inositol_Transporter"/>
</dbReference>
<evidence type="ECO:0000313" key="11">
    <source>
        <dbReference type="EMBL" id="GBQ08622.1"/>
    </source>
</evidence>
<dbReference type="NCBIfam" id="TIGR00879">
    <property type="entry name" value="SP"/>
    <property type="match status" value="1"/>
</dbReference>
<dbReference type="PROSITE" id="PS00217">
    <property type="entry name" value="SUGAR_TRANSPORT_2"/>
    <property type="match status" value="1"/>
</dbReference>
<feature type="transmembrane region" description="Helical" evidence="9">
    <location>
        <begin position="435"/>
        <end position="453"/>
    </location>
</feature>
<keyword evidence="3 7" id="KW-0813">Transport</keyword>
<feature type="transmembrane region" description="Helical" evidence="9">
    <location>
        <begin position="33"/>
        <end position="60"/>
    </location>
</feature>
<evidence type="ECO:0000256" key="8">
    <source>
        <dbReference type="SAM" id="MobiDB-lite"/>
    </source>
</evidence>
<evidence type="ECO:0000313" key="12">
    <source>
        <dbReference type="Proteomes" id="UP001062901"/>
    </source>
</evidence>
<dbReference type="SUPFAM" id="SSF103473">
    <property type="entry name" value="MFS general substrate transporter"/>
    <property type="match status" value="1"/>
</dbReference>
<organism evidence="11 12">
    <name type="scientific">Saccharibacter floricola DSM 15669</name>
    <dbReference type="NCBI Taxonomy" id="1123227"/>
    <lineage>
        <taxon>Bacteria</taxon>
        <taxon>Pseudomonadati</taxon>
        <taxon>Pseudomonadota</taxon>
        <taxon>Alphaproteobacteria</taxon>
        <taxon>Acetobacterales</taxon>
        <taxon>Acetobacteraceae</taxon>
        <taxon>Saccharibacter</taxon>
    </lineage>
</organism>
<proteinExistence type="inferred from homology"/>
<dbReference type="EMBL" id="BAQD01000124">
    <property type="protein sequence ID" value="GBQ08622.1"/>
    <property type="molecule type" value="Genomic_DNA"/>
</dbReference>
<dbReference type="PROSITE" id="PS00216">
    <property type="entry name" value="SUGAR_TRANSPORT_1"/>
    <property type="match status" value="1"/>
</dbReference>
<name>A0ABQ0P0W5_9PROT</name>
<dbReference type="Pfam" id="PF00083">
    <property type="entry name" value="Sugar_tr"/>
    <property type="match status" value="1"/>
</dbReference>
<comment type="caution">
    <text evidence="11">The sequence shown here is derived from an EMBL/GenBank/DDBJ whole genome shotgun (WGS) entry which is preliminary data.</text>
</comment>
<evidence type="ECO:0000256" key="6">
    <source>
        <dbReference type="ARBA" id="ARBA00023136"/>
    </source>
</evidence>
<feature type="transmembrane region" description="Helical" evidence="9">
    <location>
        <begin position="364"/>
        <end position="390"/>
    </location>
</feature>
<keyword evidence="12" id="KW-1185">Reference proteome</keyword>
<dbReference type="InterPro" id="IPR020846">
    <property type="entry name" value="MFS_dom"/>
</dbReference>
<keyword evidence="6 9" id="KW-0472">Membrane</keyword>
<dbReference type="InterPro" id="IPR036259">
    <property type="entry name" value="MFS_trans_sf"/>
</dbReference>
<dbReference type="CDD" id="cd17315">
    <property type="entry name" value="MFS_GLUT_like"/>
    <property type="match status" value="1"/>
</dbReference>
<dbReference type="InterPro" id="IPR005828">
    <property type="entry name" value="MFS_sugar_transport-like"/>
</dbReference>
<dbReference type="InterPro" id="IPR003663">
    <property type="entry name" value="Sugar/inositol_transpt"/>
</dbReference>
<dbReference type="InterPro" id="IPR005829">
    <property type="entry name" value="Sugar_transporter_CS"/>
</dbReference>
<feature type="transmembrane region" description="Helical" evidence="9">
    <location>
        <begin position="335"/>
        <end position="358"/>
    </location>
</feature>
<feature type="domain" description="Major facilitator superfamily (MFS) profile" evidence="10">
    <location>
        <begin position="36"/>
        <end position="457"/>
    </location>
</feature>
<feature type="transmembrane region" description="Helical" evidence="9">
    <location>
        <begin position="402"/>
        <end position="423"/>
    </location>
</feature>
<evidence type="ECO:0000256" key="3">
    <source>
        <dbReference type="ARBA" id="ARBA00022448"/>
    </source>
</evidence>
<dbReference type="Gene3D" id="1.20.1250.20">
    <property type="entry name" value="MFS general substrate transporter like domains"/>
    <property type="match status" value="1"/>
</dbReference>
<feature type="transmembrane region" description="Helical" evidence="9">
    <location>
        <begin position="72"/>
        <end position="93"/>
    </location>
</feature>
<protein>
    <submittedName>
        <fullName evidence="11">Sugar-proton symporter</fullName>
    </submittedName>
</protein>
<sequence length="479" mass="51649">MVEEEARQGQGVTPAEGMEDDSTSFFDPTRFKILAIGVVAALAGLMSGIDIGVVSGALAFFGKQFHASTLALSWVVSSMMAGAAVGSVSAGWLSHHMGRKRALILGAAVFAVGAAGCALSWSIPSMIAFRVVMGVAVGLSAFTAPLYLSEIASEDSRGAMVSTYQLMLTVGIFVAFLSDTYFSYSGDWRWMFGVAAFPAALFLIGVLFLPYSPRWLVMQGRHREARQIMLDLRNDPLEAAKEIQAIRLQLETKQDGWKLFRTNSNFRRSVGLGIMLQAMQQFAGINIVMFYAPKILEYAKFDTQSQVWCTAIIGMVNMFATFVAVGLVDRWGRKPILYVGFTVMAIAMVVLGCLLHSGMGSSGAQMAAVFVLMVFCAGHAMSAGPLMWVLCSEIQPIGGRDFGMAASTLTNWVTNMIVGLSALTLMETLGAAGTFWLVGALNALFLILTILLVPETKGMALAVIEERLMKGVKLRKLGR</sequence>
<evidence type="ECO:0000256" key="5">
    <source>
        <dbReference type="ARBA" id="ARBA00022989"/>
    </source>
</evidence>
<evidence type="ECO:0000256" key="4">
    <source>
        <dbReference type="ARBA" id="ARBA00022692"/>
    </source>
</evidence>
<dbReference type="Proteomes" id="UP001062901">
    <property type="component" value="Unassembled WGS sequence"/>
</dbReference>
<evidence type="ECO:0000256" key="7">
    <source>
        <dbReference type="RuleBase" id="RU003346"/>
    </source>
</evidence>
<comment type="subcellular location">
    <subcellularLocation>
        <location evidence="1">Membrane</location>
        <topology evidence="1">Multi-pass membrane protein</topology>
    </subcellularLocation>
</comment>
<keyword evidence="4 9" id="KW-0812">Transmembrane</keyword>
<reference evidence="11" key="1">
    <citation type="submission" date="2013-04" db="EMBL/GenBank/DDBJ databases">
        <title>The genome sequencing project of 58 acetic acid bacteria.</title>
        <authorList>
            <person name="Okamoto-Kainuma A."/>
            <person name="Ishikawa M."/>
            <person name="Umino S."/>
            <person name="Koizumi Y."/>
            <person name="Shiwa Y."/>
            <person name="Yoshikawa H."/>
            <person name="Matsutani M."/>
            <person name="Matsushita K."/>
        </authorList>
    </citation>
    <scope>NUCLEOTIDE SEQUENCE</scope>
    <source>
        <strain evidence="11">DSM 15669</strain>
    </source>
</reference>
<evidence type="ECO:0000256" key="2">
    <source>
        <dbReference type="ARBA" id="ARBA00010992"/>
    </source>
</evidence>
<evidence type="ECO:0000256" key="1">
    <source>
        <dbReference type="ARBA" id="ARBA00004141"/>
    </source>
</evidence>
<accession>A0ABQ0P0W5</accession>
<dbReference type="PRINTS" id="PR00171">
    <property type="entry name" value="SUGRTRNSPORT"/>
</dbReference>
<feature type="transmembrane region" description="Helical" evidence="9">
    <location>
        <begin position="305"/>
        <end position="328"/>
    </location>
</feature>
<feature type="region of interest" description="Disordered" evidence="8">
    <location>
        <begin position="1"/>
        <end position="22"/>
    </location>
</feature>
<keyword evidence="5 9" id="KW-1133">Transmembrane helix</keyword>
<dbReference type="PANTHER" id="PTHR48020:SF12">
    <property type="entry name" value="PROTON MYO-INOSITOL COTRANSPORTER"/>
    <property type="match status" value="1"/>
</dbReference>
<dbReference type="PROSITE" id="PS50850">
    <property type="entry name" value="MFS"/>
    <property type="match status" value="1"/>
</dbReference>
<evidence type="ECO:0000259" key="10">
    <source>
        <dbReference type="PROSITE" id="PS50850"/>
    </source>
</evidence>